<feature type="chain" id="PRO_5047160979" evidence="1">
    <location>
        <begin position="23"/>
        <end position="175"/>
    </location>
</feature>
<dbReference type="InterPro" id="IPR007446">
    <property type="entry name" value="PilP"/>
</dbReference>
<dbReference type="Pfam" id="PF04351">
    <property type="entry name" value="PilP"/>
    <property type="match status" value="1"/>
</dbReference>
<accession>A0A1H5CD45</accession>
<dbReference type="RefSeq" id="WP_048382888.1">
    <property type="nucleotide sequence ID" value="NZ_FNRS01000002.1"/>
</dbReference>
<keyword evidence="1" id="KW-0732">Signal</keyword>
<dbReference type="Proteomes" id="UP000183155">
    <property type="component" value="Unassembled WGS sequence"/>
</dbReference>
<name>A0A1H5CD45_PSETA</name>
<sequence length="175" mass="18623">MSGKLGLLVPGLLAGLAGCDSAQSTTQLHAYLRAAQAPQTTAIATVPEVQPRKAPAYGAMALRSPFQASDEGNTGSWQPSQVDGTSEVARVRAFLEEVELARFEMVGTLSNDLGISVLLRTNGAIHRLEQGDYLGRNNGRIASIEATGVEVFELISDGRGGWMERTLTIPLKQQS</sequence>
<keyword evidence="3" id="KW-1185">Reference proteome</keyword>
<gene>
    <name evidence="2" type="ORF">SAMN04490203_4352</name>
</gene>
<evidence type="ECO:0000313" key="2">
    <source>
        <dbReference type="EMBL" id="SED64398.1"/>
    </source>
</evidence>
<feature type="signal peptide" evidence="1">
    <location>
        <begin position="1"/>
        <end position="22"/>
    </location>
</feature>
<evidence type="ECO:0000313" key="3">
    <source>
        <dbReference type="Proteomes" id="UP000183155"/>
    </source>
</evidence>
<protein>
    <submittedName>
        <fullName evidence="2">Type IV pilus assembly protein PilP</fullName>
    </submittedName>
</protein>
<proteinExistence type="predicted"/>
<dbReference type="EMBL" id="FNRS01000002">
    <property type="protein sequence ID" value="SED64398.1"/>
    <property type="molecule type" value="Genomic_DNA"/>
</dbReference>
<dbReference type="Gene3D" id="2.30.30.830">
    <property type="match status" value="1"/>
</dbReference>
<reference evidence="2 3" key="1">
    <citation type="submission" date="2016-10" db="EMBL/GenBank/DDBJ databases">
        <authorList>
            <person name="Varghese N."/>
            <person name="Submissions S."/>
        </authorList>
    </citation>
    <scope>NUCLEOTIDE SEQUENCE [LARGE SCALE GENOMIC DNA]</scope>
    <source>
        <strain evidence="2 3">BS3652</strain>
    </source>
</reference>
<evidence type="ECO:0000256" key="1">
    <source>
        <dbReference type="SAM" id="SignalP"/>
    </source>
</evidence>
<dbReference type="PROSITE" id="PS51257">
    <property type="entry name" value="PROKAR_LIPOPROTEIN"/>
    <property type="match status" value="1"/>
</dbReference>
<dbReference type="PIRSF" id="PIRSF016481">
    <property type="entry name" value="Pilus_assembly_PilP"/>
    <property type="match status" value="1"/>
</dbReference>
<comment type="caution">
    <text evidence="2">The sequence shown here is derived from an EMBL/GenBank/DDBJ whole genome shotgun (WGS) entry which is preliminary data.</text>
</comment>
<organism evidence="2 3">
    <name type="scientific">Pseudomonas taetrolens</name>
    <dbReference type="NCBI Taxonomy" id="47884"/>
    <lineage>
        <taxon>Bacteria</taxon>
        <taxon>Pseudomonadati</taxon>
        <taxon>Pseudomonadota</taxon>
        <taxon>Gammaproteobacteria</taxon>
        <taxon>Pseudomonadales</taxon>
        <taxon>Pseudomonadaceae</taxon>
        <taxon>Pseudomonas</taxon>
    </lineage>
</organism>